<dbReference type="Gene3D" id="2.50.20.10">
    <property type="entry name" value="Lipoprotein localisation LolA/LolB/LppX"/>
    <property type="match status" value="1"/>
</dbReference>
<dbReference type="RefSeq" id="WP_123238799.1">
    <property type="nucleotide sequence ID" value="NZ_JAAHBY010000001.1"/>
</dbReference>
<comment type="caution">
    <text evidence="2">The sequence shown here is derived from an EMBL/GenBank/DDBJ whole genome shotgun (WGS) entry which is preliminary data.</text>
</comment>
<keyword evidence="1" id="KW-1133">Transmembrane helix</keyword>
<feature type="transmembrane region" description="Helical" evidence="1">
    <location>
        <begin position="40"/>
        <end position="65"/>
    </location>
</feature>
<sequence>MADDDQFGERLGTLLRNELSDVYPEPGMTDRLRTRSRRNLMVRAGAIAPVAVAAAVGLVVALGAAGTETSGVNDDPRMVSVGYVRTQVTDALDRSTDYIVLAHSTWADNGRMDEWTEPATGRRRIDLYVNGSLASSATETPEAGGGARWFQIDYQNRTWTDDHRSAAELRVPVDSFQDFPAADPMSIREAVANGSLEVMGRETVDGHDTVRLRLKLTADVNRLPVAMELWVDAVTYLPYREKISKSGRFNEGTESVVFSWLKRSPENQKVFDLAAPAGFRDHTGGK</sequence>
<dbReference type="EMBL" id="RJLN01000001">
    <property type="protein sequence ID" value="RNM01846.1"/>
    <property type="molecule type" value="Genomic_DNA"/>
</dbReference>
<protein>
    <submittedName>
        <fullName evidence="2">Uncharacterized protein</fullName>
    </submittedName>
</protein>
<accession>A0ABX9WMF3</accession>
<gene>
    <name evidence="2" type="ORF">EFE23_00215</name>
</gene>
<keyword evidence="1" id="KW-0472">Membrane</keyword>
<reference evidence="2 3" key="1">
    <citation type="submission" date="2018-11" db="EMBL/GenBank/DDBJ databases">
        <title>Micromonospora sp. PPF5-17, a new actinomycetes isolated from a hot spring soil.</title>
        <authorList>
            <person name="Thawai C."/>
        </authorList>
    </citation>
    <scope>NUCLEOTIDE SEQUENCE [LARGE SCALE GENOMIC DNA]</scope>
    <source>
        <strain evidence="2 3">PPF5-17</strain>
    </source>
</reference>
<keyword evidence="1" id="KW-0812">Transmembrane</keyword>
<evidence type="ECO:0000313" key="2">
    <source>
        <dbReference type="EMBL" id="RNM01846.1"/>
    </source>
</evidence>
<proteinExistence type="predicted"/>
<evidence type="ECO:0000256" key="1">
    <source>
        <dbReference type="SAM" id="Phobius"/>
    </source>
</evidence>
<organism evidence="2 3">
    <name type="scientific">Micromonospora solifontis</name>
    <dbReference type="NCBI Taxonomy" id="2487138"/>
    <lineage>
        <taxon>Bacteria</taxon>
        <taxon>Bacillati</taxon>
        <taxon>Actinomycetota</taxon>
        <taxon>Actinomycetes</taxon>
        <taxon>Micromonosporales</taxon>
        <taxon>Micromonosporaceae</taxon>
        <taxon>Micromonospora</taxon>
    </lineage>
</organism>
<evidence type="ECO:0000313" key="3">
    <source>
        <dbReference type="Proteomes" id="UP000280698"/>
    </source>
</evidence>
<keyword evidence="3" id="KW-1185">Reference proteome</keyword>
<dbReference type="Proteomes" id="UP000280698">
    <property type="component" value="Unassembled WGS sequence"/>
</dbReference>
<name>A0ABX9WMF3_9ACTN</name>